<reference evidence="2 3" key="1">
    <citation type="submission" date="2019-02" db="EMBL/GenBank/DDBJ databases">
        <title>Deep-cultivation of Planctomycetes and their phenomic and genomic characterization uncovers novel biology.</title>
        <authorList>
            <person name="Wiegand S."/>
            <person name="Jogler M."/>
            <person name="Boedeker C."/>
            <person name="Pinto D."/>
            <person name="Vollmers J."/>
            <person name="Rivas-Marin E."/>
            <person name="Kohn T."/>
            <person name="Peeters S.H."/>
            <person name="Heuer A."/>
            <person name="Rast P."/>
            <person name="Oberbeckmann S."/>
            <person name="Bunk B."/>
            <person name="Jeske O."/>
            <person name="Meyerdierks A."/>
            <person name="Storesund J.E."/>
            <person name="Kallscheuer N."/>
            <person name="Luecker S."/>
            <person name="Lage O.M."/>
            <person name="Pohl T."/>
            <person name="Merkel B.J."/>
            <person name="Hornburger P."/>
            <person name="Mueller R.-W."/>
            <person name="Bruemmer F."/>
            <person name="Labrenz M."/>
            <person name="Spormann A.M."/>
            <person name="Op den Camp H."/>
            <person name="Overmann J."/>
            <person name="Amann R."/>
            <person name="Jetten M.S.M."/>
            <person name="Mascher T."/>
            <person name="Medema M.H."/>
            <person name="Devos D.P."/>
            <person name="Kaster A.-K."/>
            <person name="Ovreas L."/>
            <person name="Rohde M."/>
            <person name="Galperin M.Y."/>
            <person name="Jogler C."/>
        </authorList>
    </citation>
    <scope>NUCLEOTIDE SEQUENCE [LARGE SCALE GENOMIC DNA]</scope>
    <source>
        <strain evidence="2 3">K22_7</strain>
    </source>
</reference>
<proteinExistence type="predicted"/>
<dbReference type="KEGG" id="rlc:K227x_24330"/>
<dbReference type="Proteomes" id="UP000318538">
    <property type="component" value="Chromosome"/>
</dbReference>
<keyword evidence="1" id="KW-0472">Membrane</keyword>
<dbReference type="RefSeq" id="WP_145169589.1">
    <property type="nucleotide sequence ID" value="NZ_CP036525.1"/>
</dbReference>
<dbReference type="EMBL" id="CP036525">
    <property type="protein sequence ID" value="QDT04047.1"/>
    <property type="molecule type" value="Genomic_DNA"/>
</dbReference>
<keyword evidence="1" id="KW-1133">Transmembrane helix</keyword>
<keyword evidence="1" id="KW-0812">Transmembrane</keyword>
<dbReference type="AlphaFoldDB" id="A0A517NA90"/>
<name>A0A517NA90_9BACT</name>
<keyword evidence="3" id="KW-1185">Reference proteome</keyword>
<accession>A0A517NA90</accession>
<evidence type="ECO:0000256" key="1">
    <source>
        <dbReference type="SAM" id="Phobius"/>
    </source>
</evidence>
<gene>
    <name evidence="2" type="ORF">K227x_24330</name>
</gene>
<evidence type="ECO:0000313" key="3">
    <source>
        <dbReference type="Proteomes" id="UP000318538"/>
    </source>
</evidence>
<evidence type="ECO:0000313" key="2">
    <source>
        <dbReference type="EMBL" id="QDT04047.1"/>
    </source>
</evidence>
<feature type="transmembrane region" description="Helical" evidence="1">
    <location>
        <begin position="21"/>
        <end position="48"/>
    </location>
</feature>
<organism evidence="2 3">
    <name type="scientific">Rubripirellula lacrimiformis</name>
    <dbReference type="NCBI Taxonomy" id="1930273"/>
    <lineage>
        <taxon>Bacteria</taxon>
        <taxon>Pseudomonadati</taxon>
        <taxon>Planctomycetota</taxon>
        <taxon>Planctomycetia</taxon>
        <taxon>Pirellulales</taxon>
        <taxon>Pirellulaceae</taxon>
        <taxon>Rubripirellula</taxon>
    </lineage>
</organism>
<protein>
    <submittedName>
        <fullName evidence="2">Uncharacterized protein</fullName>
    </submittedName>
</protein>
<sequence length="127" mass="14395">MKSMQTTPLPRDLRRKANRRRGAAFFMLVLTVLLVIVGATSVMIRGVWTSRQATRDQRRVRTMESAIAAASRIAATELTLPVDPDSDQRIVVSMNDENDRYSATWLRGDQTIDQLTRAHSNSNHKEK</sequence>